<evidence type="ECO:0000256" key="1">
    <source>
        <dbReference type="SAM" id="MobiDB-lite"/>
    </source>
</evidence>
<reference evidence="2 3" key="1">
    <citation type="journal article" date="2020" name="Nat. Food">
        <title>A phased Vanilla planifolia genome enables genetic improvement of flavour and production.</title>
        <authorList>
            <person name="Hasing T."/>
            <person name="Tang H."/>
            <person name="Brym M."/>
            <person name="Khazi F."/>
            <person name="Huang T."/>
            <person name="Chambers A.H."/>
        </authorList>
    </citation>
    <scope>NUCLEOTIDE SEQUENCE [LARGE SCALE GENOMIC DNA]</scope>
    <source>
        <tissue evidence="2">Leaf</tissue>
    </source>
</reference>
<organism evidence="2 3">
    <name type="scientific">Vanilla planifolia</name>
    <name type="common">Vanilla</name>
    <dbReference type="NCBI Taxonomy" id="51239"/>
    <lineage>
        <taxon>Eukaryota</taxon>
        <taxon>Viridiplantae</taxon>
        <taxon>Streptophyta</taxon>
        <taxon>Embryophyta</taxon>
        <taxon>Tracheophyta</taxon>
        <taxon>Spermatophyta</taxon>
        <taxon>Magnoliopsida</taxon>
        <taxon>Liliopsida</taxon>
        <taxon>Asparagales</taxon>
        <taxon>Orchidaceae</taxon>
        <taxon>Vanilloideae</taxon>
        <taxon>Vanilleae</taxon>
        <taxon>Vanilla</taxon>
    </lineage>
</organism>
<dbReference type="EMBL" id="JADCNM010000001">
    <property type="protein sequence ID" value="KAG0502181.1"/>
    <property type="molecule type" value="Genomic_DNA"/>
</dbReference>
<protein>
    <submittedName>
        <fullName evidence="2">Uncharacterized protein</fullName>
    </submittedName>
</protein>
<comment type="caution">
    <text evidence="2">The sequence shown here is derived from an EMBL/GenBank/DDBJ whole genome shotgun (WGS) entry which is preliminary data.</text>
</comment>
<evidence type="ECO:0000313" key="3">
    <source>
        <dbReference type="Proteomes" id="UP000639772"/>
    </source>
</evidence>
<accession>A0A835VML8</accession>
<dbReference type="Proteomes" id="UP000639772">
    <property type="component" value="Chromosome 1"/>
</dbReference>
<evidence type="ECO:0000313" key="2">
    <source>
        <dbReference type="EMBL" id="KAG0502181.1"/>
    </source>
</evidence>
<dbReference type="AlphaFoldDB" id="A0A835VML8"/>
<feature type="region of interest" description="Disordered" evidence="1">
    <location>
        <begin position="1"/>
        <end position="137"/>
    </location>
</feature>
<sequence>MAESTIAEQGKGLPISASKVPPLDGSSNVGTVSRPDAADKVDSAVIGSSSAPSAGGADRRTCGPPSGCGVEDEWAMEGGEEPTIRGSEGRTRRPPAATDWIAICRERNRDGETMIRRIGGSGGDSGSRTTNRRLDRR</sequence>
<name>A0A835VML8_VANPL</name>
<proteinExistence type="predicted"/>
<feature type="compositionally biased region" description="Acidic residues" evidence="1">
    <location>
        <begin position="70"/>
        <end position="80"/>
    </location>
</feature>
<feature type="compositionally biased region" description="Low complexity" evidence="1">
    <location>
        <begin position="43"/>
        <end position="56"/>
    </location>
</feature>
<feature type="compositionally biased region" description="Basic and acidic residues" evidence="1">
    <location>
        <begin position="104"/>
        <end position="115"/>
    </location>
</feature>
<gene>
    <name evidence="2" type="ORF">HPP92_002253</name>
</gene>